<feature type="domain" description="Serine aminopeptidase S33" evidence="1">
    <location>
        <begin position="28"/>
        <end position="263"/>
    </location>
</feature>
<dbReference type="InterPro" id="IPR022742">
    <property type="entry name" value="Hydrolase_4"/>
</dbReference>
<dbReference type="Pfam" id="PF12146">
    <property type="entry name" value="Hydrolase_4"/>
    <property type="match status" value="1"/>
</dbReference>
<dbReference type="EMBL" id="PCRR01000018">
    <property type="protein sequence ID" value="PIP24656.1"/>
    <property type="molecule type" value="Genomic_DNA"/>
</dbReference>
<dbReference type="PANTHER" id="PTHR11614">
    <property type="entry name" value="PHOSPHOLIPASE-RELATED"/>
    <property type="match status" value="1"/>
</dbReference>
<dbReference type="PRINTS" id="PR00111">
    <property type="entry name" value="ABHYDROLASE"/>
</dbReference>
<evidence type="ECO:0000259" key="1">
    <source>
        <dbReference type="Pfam" id="PF12146"/>
    </source>
</evidence>
<dbReference type="SUPFAM" id="SSF53474">
    <property type="entry name" value="alpha/beta-Hydrolases"/>
    <property type="match status" value="1"/>
</dbReference>
<accession>A0A2G9YZI7</accession>
<gene>
    <name evidence="2" type="ORF">COX33_00755</name>
</gene>
<organism evidence="2 3">
    <name type="scientific">Candidatus Nealsonbacteria bacterium CG23_combo_of_CG06-09_8_20_14_all_36_125</name>
    <dbReference type="NCBI Taxonomy" id="1974719"/>
    <lineage>
        <taxon>Bacteria</taxon>
        <taxon>Candidatus Nealsoniibacteriota</taxon>
    </lineage>
</organism>
<protein>
    <recommendedName>
        <fullName evidence="1">Serine aminopeptidase S33 domain-containing protein</fullName>
    </recommendedName>
</protein>
<dbReference type="Gene3D" id="3.40.50.1820">
    <property type="entry name" value="alpha/beta hydrolase"/>
    <property type="match status" value="1"/>
</dbReference>
<dbReference type="InterPro" id="IPR051044">
    <property type="entry name" value="MAG_DAG_Lipase"/>
</dbReference>
<dbReference type="Proteomes" id="UP000237258">
    <property type="component" value="Unassembled WGS sequence"/>
</dbReference>
<comment type="caution">
    <text evidence="2">The sequence shown here is derived from an EMBL/GenBank/DDBJ whole genome shotgun (WGS) entry which is preliminary data.</text>
</comment>
<proteinExistence type="predicted"/>
<dbReference type="AlphaFoldDB" id="A0A2G9YZI7"/>
<reference evidence="2 3" key="1">
    <citation type="submission" date="2017-09" db="EMBL/GenBank/DDBJ databases">
        <title>Depth-based differentiation of microbial function through sediment-hosted aquifers and enrichment of novel symbionts in the deep terrestrial subsurface.</title>
        <authorList>
            <person name="Probst A.J."/>
            <person name="Ladd B."/>
            <person name="Jarett J.K."/>
            <person name="Geller-Mcgrath D.E."/>
            <person name="Sieber C.M."/>
            <person name="Emerson J.B."/>
            <person name="Anantharaman K."/>
            <person name="Thomas B.C."/>
            <person name="Malmstrom R."/>
            <person name="Stieglmeier M."/>
            <person name="Klingl A."/>
            <person name="Woyke T."/>
            <person name="Ryan C.M."/>
            <person name="Banfield J.F."/>
        </authorList>
    </citation>
    <scope>NUCLEOTIDE SEQUENCE [LARGE SCALE GENOMIC DNA]</scope>
    <source>
        <strain evidence="2">CG23_combo_of_CG06-09_8_20_14_all_36_125</strain>
    </source>
</reference>
<dbReference type="InterPro" id="IPR000073">
    <property type="entry name" value="AB_hydrolase_1"/>
</dbReference>
<dbReference type="InterPro" id="IPR029058">
    <property type="entry name" value="AB_hydrolase_fold"/>
</dbReference>
<evidence type="ECO:0000313" key="3">
    <source>
        <dbReference type="Proteomes" id="UP000237258"/>
    </source>
</evidence>
<sequence>MERRSEIKEYSCSLTTGEKMFFRNAYSETDKAILILHGGGEHGGRYIHLIKFLLESSYSVFIPDLPGHGRSGGRRGHIDKFSDYLLSVRIIHTGCEGIRRFGNYQKIHLIGHSMGGLIAARYVQDYLSDYKPGITSLILSSPLFGWGNVPIIKVFAGNIIGRIWPKLKFKNPVNPEFLSHDENDPLVYNFGTARLGAELTKNFKTALKEAPKIKIPTLVLLGGDDKIIDSKKTQQFFERIGTNPEKKHLQIFPCFSHEILNEMERDEPLNCLREWLREIDR</sequence>
<evidence type="ECO:0000313" key="2">
    <source>
        <dbReference type="EMBL" id="PIP24656.1"/>
    </source>
</evidence>
<name>A0A2G9YZI7_9BACT</name>